<dbReference type="SUPFAM" id="SSF52218">
    <property type="entry name" value="Flavoproteins"/>
    <property type="match status" value="1"/>
</dbReference>
<dbReference type="GO" id="GO:0005829">
    <property type="term" value="C:cytosol"/>
    <property type="evidence" value="ECO:0007669"/>
    <property type="project" value="TreeGrafter"/>
</dbReference>
<evidence type="ECO:0000259" key="2">
    <source>
        <dbReference type="Pfam" id="PF03358"/>
    </source>
</evidence>
<comment type="similarity">
    <text evidence="1">Belongs to the azoreductase type 2 family.</text>
</comment>
<accession>A0AAX2DQG5</accession>
<name>A0AAX2DQG5_LISIV</name>
<dbReference type="AlphaFoldDB" id="A0AAX2DQG5"/>
<dbReference type="PANTHER" id="PTHR30543:SF21">
    <property type="entry name" value="NAD(P)H-DEPENDENT FMN REDUCTASE LOT6"/>
    <property type="match status" value="1"/>
</dbReference>
<dbReference type="GO" id="GO:0010181">
    <property type="term" value="F:FMN binding"/>
    <property type="evidence" value="ECO:0007669"/>
    <property type="project" value="TreeGrafter"/>
</dbReference>
<dbReference type="InterPro" id="IPR029039">
    <property type="entry name" value="Flavoprotein-like_sf"/>
</dbReference>
<evidence type="ECO:0000256" key="1">
    <source>
        <dbReference type="ARBA" id="ARBA00009428"/>
    </source>
</evidence>
<dbReference type="InterPro" id="IPR050712">
    <property type="entry name" value="NAD(P)H-dep_reductase"/>
</dbReference>
<evidence type="ECO:0000313" key="3">
    <source>
        <dbReference type="EMBL" id="SDW91004.1"/>
    </source>
</evidence>
<reference evidence="3 4" key="1">
    <citation type="submission" date="2016-10" db="EMBL/GenBank/DDBJ databases">
        <authorList>
            <person name="Varghese N."/>
            <person name="Submissions S."/>
        </authorList>
    </citation>
    <scope>NUCLEOTIDE SEQUENCE [LARGE SCALE GENOMIC DNA]</scope>
    <source>
        <strain evidence="3 4">ATCC 49954</strain>
    </source>
</reference>
<protein>
    <submittedName>
        <fullName evidence="3">NAD(P)H-dependent FMN reductase</fullName>
    </submittedName>
</protein>
<comment type="caution">
    <text evidence="3">The sequence shown here is derived from an EMBL/GenBank/DDBJ whole genome shotgun (WGS) entry which is preliminary data.</text>
</comment>
<dbReference type="Pfam" id="PF03358">
    <property type="entry name" value="FMN_red"/>
    <property type="match status" value="1"/>
</dbReference>
<feature type="domain" description="NADPH-dependent FMN reductase-like" evidence="2">
    <location>
        <begin position="9"/>
        <end position="145"/>
    </location>
</feature>
<sequence length="188" mass="21232">MTAKSEKPTIGIIIGSNRPNRICGTVAKWVLSEMQHENLDLSLIDLAEVNLPFLDEPEIPARHHYTQNHTKAWSELISQYDGFVLVFPQYNWGYPAVLKNALDYLFDEWAHKPVSIICYGGHGGFQAAMGMKLVTQGLHMYNMSTNPPLDIDEAMFDENGQFKDIHSAFARYQVSIQAVATEFVSLLK</sequence>
<dbReference type="GO" id="GO:0016491">
    <property type="term" value="F:oxidoreductase activity"/>
    <property type="evidence" value="ECO:0007669"/>
    <property type="project" value="InterPro"/>
</dbReference>
<evidence type="ECO:0000313" key="4">
    <source>
        <dbReference type="Proteomes" id="UP000183610"/>
    </source>
</evidence>
<dbReference type="EMBL" id="FNMX01000008">
    <property type="protein sequence ID" value="SDW91004.1"/>
    <property type="molecule type" value="Genomic_DNA"/>
</dbReference>
<dbReference type="RefSeq" id="WP_003718456.1">
    <property type="nucleotide sequence ID" value="NZ_FNMX01000008.1"/>
</dbReference>
<dbReference type="PANTHER" id="PTHR30543">
    <property type="entry name" value="CHROMATE REDUCTASE"/>
    <property type="match status" value="1"/>
</dbReference>
<dbReference type="Gene3D" id="3.40.50.360">
    <property type="match status" value="1"/>
</dbReference>
<gene>
    <name evidence="3" type="ORF">SAMN05421782_10818</name>
</gene>
<organism evidence="3 4">
    <name type="scientific">Listeria ivanovii</name>
    <dbReference type="NCBI Taxonomy" id="1638"/>
    <lineage>
        <taxon>Bacteria</taxon>
        <taxon>Bacillati</taxon>
        <taxon>Bacillota</taxon>
        <taxon>Bacilli</taxon>
        <taxon>Bacillales</taxon>
        <taxon>Listeriaceae</taxon>
        <taxon>Listeria</taxon>
    </lineage>
</organism>
<dbReference type="InterPro" id="IPR005025">
    <property type="entry name" value="FMN_Rdtase-like_dom"/>
</dbReference>
<dbReference type="Proteomes" id="UP000183610">
    <property type="component" value="Unassembled WGS sequence"/>
</dbReference>
<proteinExistence type="inferred from homology"/>